<evidence type="ECO:0000313" key="9">
    <source>
        <dbReference type="Proteomes" id="UP000827284"/>
    </source>
</evidence>
<comment type="similarity">
    <text evidence="1">Belongs to the neutral sphingomyelinase family.</text>
</comment>
<dbReference type="GO" id="GO:0004767">
    <property type="term" value="F:sphingomyelin phosphodiesterase activity"/>
    <property type="evidence" value="ECO:0007669"/>
    <property type="project" value="UniProtKB-EC"/>
</dbReference>
<evidence type="ECO:0000259" key="7">
    <source>
        <dbReference type="Pfam" id="PF03372"/>
    </source>
</evidence>
<dbReference type="PANTHER" id="PTHR16320">
    <property type="entry name" value="SPHINGOMYELINASE FAMILY MEMBER"/>
    <property type="match status" value="1"/>
</dbReference>
<evidence type="ECO:0000256" key="1">
    <source>
        <dbReference type="ARBA" id="ARBA00006335"/>
    </source>
</evidence>
<dbReference type="InterPro" id="IPR017766">
    <property type="entry name" value="Sphingomyelinase/PLipase_C"/>
</dbReference>
<evidence type="ECO:0000256" key="3">
    <source>
        <dbReference type="ARBA" id="ARBA00022729"/>
    </source>
</evidence>
<dbReference type="CDD" id="cd09078">
    <property type="entry name" value="nSMase"/>
    <property type="match status" value="1"/>
</dbReference>
<dbReference type="OrthoDB" id="40902at2759"/>
<dbReference type="SUPFAM" id="SSF56219">
    <property type="entry name" value="DNase I-like"/>
    <property type="match status" value="1"/>
</dbReference>
<dbReference type="InterPro" id="IPR038772">
    <property type="entry name" value="Sph/SMPD2-like"/>
</dbReference>
<dbReference type="PANTHER" id="PTHR16320:SF23">
    <property type="entry name" value="SPHINGOMYELINASE C 1"/>
    <property type="match status" value="1"/>
</dbReference>
<name>A0A9P3HLD5_9FUNG</name>
<comment type="caution">
    <text evidence="8">The sequence shown here is derived from an EMBL/GenBank/DDBJ whole genome shotgun (WGS) entry which is preliminary data.</text>
</comment>
<feature type="compositionally biased region" description="Low complexity" evidence="5">
    <location>
        <begin position="231"/>
        <end position="245"/>
    </location>
</feature>
<dbReference type="AlphaFoldDB" id="A0A9P3HLD5"/>
<feature type="region of interest" description="Disordered" evidence="5">
    <location>
        <begin position="208"/>
        <end position="247"/>
    </location>
</feature>
<organism evidence="8 9">
    <name type="scientific">Entomortierella parvispora</name>
    <dbReference type="NCBI Taxonomy" id="205924"/>
    <lineage>
        <taxon>Eukaryota</taxon>
        <taxon>Fungi</taxon>
        <taxon>Fungi incertae sedis</taxon>
        <taxon>Mucoromycota</taxon>
        <taxon>Mortierellomycotina</taxon>
        <taxon>Mortierellomycetes</taxon>
        <taxon>Mortierellales</taxon>
        <taxon>Mortierellaceae</taxon>
        <taxon>Entomortierella</taxon>
    </lineage>
</organism>
<evidence type="ECO:0000313" key="8">
    <source>
        <dbReference type="EMBL" id="GJJ78900.1"/>
    </source>
</evidence>
<evidence type="ECO:0000256" key="5">
    <source>
        <dbReference type="SAM" id="MobiDB-lite"/>
    </source>
</evidence>
<evidence type="ECO:0000256" key="2">
    <source>
        <dbReference type="ARBA" id="ARBA00012369"/>
    </source>
</evidence>
<sequence>MIILRYFTINLVGALLLAATVLSIPTNSASNDKFLAENTTSISTADTSPSNSLKVLSNNVFFLPEALLNWGQNPYQTPTLGQSRKDWNSTSGSYSSLSPVNGGVVIMSKWPIKEKHQFIYKTGCGSDWFSNKGFIYVVLDYNGANLHVFGTHMQSDDSHCYPGQAAACRAQAMESWRSFLSDRNIPREELVIFAGDFNIDRNTAEFNSTLTSPHSVSSQERLNKGGRSGASEGDPSNSGSSDPSSVAMDQVSLHAPDDYEGDASTWTGIDNSIAHFSDPKEHNYIDFIFVVENKSPSPVVQSVVQTALKVHSPAFTIWGQVYNDYSDHWPISANIVLKKDPIHQGNTTMA</sequence>
<feature type="signal peptide" evidence="6">
    <location>
        <begin position="1"/>
        <end position="23"/>
    </location>
</feature>
<dbReference type="InterPro" id="IPR005135">
    <property type="entry name" value="Endo/exonuclease/phosphatase"/>
</dbReference>
<feature type="compositionally biased region" description="Polar residues" evidence="5">
    <location>
        <begin position="208"/>
        <end position="220"/>
    </location>
</feature>
<evidence type="ECO:0000256" key="4">
    <source>
        <dbReference type="ARBA" id="ARBA00022801"/>
    </source>
</evidence>
<protein>
    <recommendedName>
        <fullName evidence="2">sphingomyelin phosphodiesterase</fullName>
        <ecNumber evidence="2">3.1.4.12</ecNumber>
    </recommendedName>
</protein>
<dbReference type="Pfam" id="PF03372">
    <property type="entry name" value="Exo_endo_phos"/>
    <property type="match status" value="1"/>
</dbReference>
<dbReference type="GO" id="GO:0005576">
    <property type="term" value="C:extracellular region"/>
    <property type="evidence" value="ECO:0007669"/>
    <property type="project" value="InterPro"/>
</dbReference>
<dbReference type="InterPro" id="IPR036691">
    <property type="entry name" value="Endo/exonu/phosph_ase_sf"/>
</dbReference>
<keyword evidence="4" id="KW-0378">Hydrolase</keyword>
<feature type="domain" description="Endonuclease/exonuclease/phosphatase" evidence="7">
    <location>
        <begin position="59"/>
        <end position="328"/>
    </location>
</feature>
<dbReference type="EC" id="3.1.4.12" evidence="2"/>
<reference evidence="8" key="1">
    <citation type="submission" date="2021-11" db="EMBL/GenBank/DDBJ databases">
        <authorList>
            <person name="Herlambang A."/>
            <person name="Guo Y."/>
            <person name="Takashima Y."/>
            <person name="Nishizawa T."/>
        </authorList>
    </citation>
    <scope>NUCLEOTIDE SEQUENCE</scope>
    <source>
        <strain evidence="8">E1425</strain>
    </source>
</reference>
<accession>A0A9P3HLD5</accession>
<keyword evidence="9" id="KW-1185">Reference proteome</keyword>
<feature type="chain" id="PRO_5040282253" description="sphingomyelin phosphodiesterase" evidence="6">
    <location>
        <begin position="24"/>
        <end position="350"/>
    </location>
</feature>
<dbReference type="Proteomes" id="UP000827284">
    <property type="component" value="Unassembled WGS sequence"/>
</dbReference>
<reference evidence="8" key="2">
    <citation type="journal article" date="2022" name="Microbiol. Resour. Announc.">
        <title>Whole-Genome Sequence of Entomortierella parvispora E1425, a Mucoromycotan Fungus Associated with Burkholderiaceae-Related Endosymbiotic Bacteria.</title>
        <authorList>
            <person name="Herlambang A."/>
            <person name="Guo Y."/>
            <person name="Takashima Y."/>
            <person name="Narisawa K."/>
            <person name="Ohta H."/>
            <person name="Nishizawa T."/>
        </authorList>
    </citation>
    <scope>NUCLEOTIDE SEQUENCE</scope>
    <source>
        <strain evidence="8">E1425</strain>
    </source>
</reference>
<proteinExistence type="inferred from homology"/>
<evidence type="ECO:0000256" key="6">
    <source>
        <dbReference type="SAM" id="SignalP"/>
    </source>
</evidence>
<keyword evidence="3 6" id="KW-0732">Signal</keyword>
<dbReference type="Gene3D" id="3.60.10.10">
    <property type="entry name" value="Endonuclease/exonuclease/phosphatase"/>
    <property type="match status" value="1"/>
</dbReference>
<gene>
    <name evidence="8" type="ORF">EMPS_11259</name>
</gene>
<dbReference type="EMBL" id="BQFW01000015">
    <property type="protein sequence ID" value="GJJ78900.1"/>
    <property type="molecule type" value="Genomic_DNA"/>
</dbReference>